<feature type="region of interest" description="Disordered" evidence="1">
    <location>
        <begin position="1"/>
        <end position="42"/>
    </location>
</feature>
<sequence>MRVEIHKQSRGPALEELRRQENKTEALQTKRTKGDSEEIGEEMRRTVASVAVDVESHLKRLKSYKQHLI</sequence>
<dbReference type="AlphaFoldDB" id="A0AAW2UZ28"/>
<name>A0AAW2UZ28_9LAMI</name>
<proteinExistence type="predicted"/>
<gene>
    <name evidence="2" type="ORF">Slati_3216700</name>
</gene>
<organism evidence="2">
    <name type="scientific">Sesamum latifolium</name>
    <dbReference type="NCBI Taxonomy" id="2727402"/>
    <lineage>
        <taxon>Eukaryota</taxon>
        <taxon>Viridiplantae</taxon>
        <taxon>Streptophyta</taxon>
        <taxon>Embryophyta</taxon>
        <taxon>Tracheophyta</taxon>
        <taxon>Spermatophyta</taxon>
        <taxon>Magnoliopsida</taxon>
        <taxon>eudicotyledons</taxon>
        <taxon>Gunneridae</taxon>
        <taxon>Pentapetalae</taxon>
        <taxon>asterids</taxon>
        <taxon>lamiids</taxon>
        <taxon>Lamiales</taxon>
        <taxon>Pedaliaceae</taxon>
        <taxon>Sesamum</taxon>
    </lineage>
</organism>
<feature type="compositionally biased region" description="Basic and acidic residues" evidence="1">
    <location>
        <begin position="32"/>
        <end position="42"/>
    </location>
</feature>
<accession>A0AAW2UZ28</accession>
<evidence type="ECO:0000256" key="1">
    <source>
        <dbReference type="SAM" id="MobiDB-lite"/>
    </source>
</evidence>
<evidence type="ECO:0000313" key="2">
    <source>
        <dbReference type="EMBL" id="KAL0421938.1"/>
    </source>
</evidence>
<reference evidence="2" key="2">
    <citation type="journal article" date="2024" name="Plant">
        <title>Genomic evolution and insights into agronomic trait innovations of Sesamum species.</title>
        <authorList>
            <person name="Miao H."/>
            <person name="Wang L."/>
            <person name="Qu L."/>
            <person name="Liu H."/>
            <person name="Sun Y."/>
            <person name="Le M."/>
            <person name="Wang Q."/>
            <person name="Wei S."/>
            <person name="Zheng Y."/>
            <person name="Lin W."/>
            <person name="Duan Y."/>
            <person name="Cao H."/>
            <person name="Xiong S."/>
            <person name="Wang X."/>
            <person name="Wei L."/>
            <person name="Li C."/>
            <person name="Ma Q."/>
            <person name="Ju M."/>
            <person name="Zhao R."/>
            <person name="Li G."/>
            <person name="Mu C."/>
            <person name="Tian Q."/>
            <person name="Mei H."/>
            <person name="Zhang T."/>
            <person name="Gao T."/>
            <person name="Zhang H."/>
        </authorList>
    </citation>
    <scope>NUCLEOTIDE SEQUENCE</scope>
    <source>
        <strain evidence="2">KEN1</strain>
    </source>
</reference>
<reference evidence="2" key="1">
    <citation type="submission" date="2020-06" db="EMBL/GenBank/DDBJ databases">
        <authorList>
            <person name="Li T."/>
            <person name="Hu X."/>
            <person name="Zhang T."/>
            <person name="Song X."/>
            <person name="Zhang H."/>
            <person name="Dai N."/>
            <person name="Sheng W."/>
            <person name="Hou X."/>
            <person name="Wei L."/>
        </authorList>
    </citation>
    <scope>NUCLEOTIDE SEQUENCE</scope>
    <source>
        <strain evidence="2">KEN1</strain>
        <tissue evidence="2">Leaf</tissue>
    </source>
</reference>
<dbReference type="EMBL" id="JACGWN010000011">
    <property type="protein sequence ID" value="KAL0421938.1"/>
    <property type="molecule type" value="Genomic_DNA"/>
</dbReference>
<feature type="compositionally biased region" description="Basic and acidic residues" evidence="1">
    <location>
        <begin position="1"/>
        <end position="24"/>
    </location>
</feature>
<comment type="caution">
    <text evidence="2">The sequence shown here is derived from an EMBL/GenBank/DDBJ whole genome shotgun (WGS) entry which is preliminary data.</text>
</comment>
<protein>
    <submittedName>
        <fullName evidence="2">Uncharacterized protein</fullName>
    </submittedName>
</protein>